<keyword evidence="1" id="KW-0812">Transmembrane</keyword>
<accession>A0AA39ILW8</accession>
<keyword evidence="1" id="KW-1133">Transmembrane helix</keyword>
<protein>
    <submittedName>
        <fullName evidence="2">Uncharacterized protein</fullName>
    </submittedName>
</protein>
<evidence type="ECO:0000313" key="3">
    <source>
        <dbReference type="Proteomes" id="UP001175271"/>
    </source>
</evidence>
<organism evidence="2 3">
    <name type="scientific">Steinernema hermaphroditum</name>
    <dbReference type="NCBI Taxonomy" id="289476"/>
    <lineage>
        <taxon>Eukaryota</taxon>
        <taxon>Metazoa</taxon>
        <taxon>Ecdysozoa</taxon>
        <taxon>Nematoda</taxon>
        <taxon>Chromadorea</taxon>
        <taxon>Rhabditida</taxon>
        <taxon>Tylenchina</taxon>
        <taxon>Panagrolaimomorpha</taxon>
        <taxon>Strongyloidoidea</taxon>
        <taxon>Steinernematidae</taxon>
        <taxon>Steinernema</taxon>
    </lineage>
</organism>
<gene>
    <name evidence="2" type="ORF">QR680_009861</name>
</gene>
<keyword evidence="1" id="KW-0472">Membrane</keyword>
<reference evidence="2" key="1">
    <citation type="submission" date="2023-06" db="EMBL/GenBank/DDBJ databases">
        <title>Genomic analysis of the entomopathogenic nematode Steinernema hermaphroditum.</title>
        <authorList>
            <person name="Schwarz E.M."/>
            <person name="Heppert J.K."/>
            <person name="Baniya A."/>
            <person name="Schwartz H.T."/>
            <person name="Tan C.-H."/>
            <person name="Antoshechkin I."/>
            <person name="Sternberg P.W."/>
            <person name="Goodrich-Blair H."/>
            <person name="Dillman A.R."/>
        </authorList>
    </citation>
    <scope>NUCLEOTIDE SEQUENCE</scope>
    <source>
        <strain evidence="2">PS9179</strain>
        <tissue evidence="2">Whole animal</tissue>
    </source>
</reference>
<proteinExistence type="predicted"/>
<dbReference type="EMBL" id="JAUCMV010000001">
    <property type="protein sequence ID" value="KAK0426715.1"/>
    <property type="molecule type" value="Genomic_DNA"/>
</dbReference>
<comment type="caution">
    <text evidence="2">The sequence shown here is derived from an EMBL/GenBank/DDBJ whole genome shotgun (WGS) entry which is preliminary data.</text>
</comment>
<feature type="transmembrane region" description="Helical" evidence="1">
    <location>
        <begin position="132"/>
        <end position="152"/>
    </location>
</feature>
<dbReference type="AlphaFoldDB" id="A0AA39ILW8"/>
<feature type="transmembrane region" description="Helical" evidence="1">
    <location>
        <begin position="19"/>
        <end position="43"/>
    </location>
</feature>
<sequence>MNLSSNGNIVYSASESLSLGIACSLIASVYLPLYMTLIWILATNDEYDRVIFYRILAHLSVANVLSLTSAFTGGIFELTRATFYPAIGNTAGSFSAWFRIAYTFLNIILCVNQLSVVFDFNIPYENDVHKYFVFLLWYALVVLVLMTVYLDFDFSYDFATHYFHDPTQRLELAINVVRHTTTVVYLIVICKLLYSKFVRRESLEETSLRILYRAFAVHFPTGIHSTIYQLFSKNIEASDVVRIPHLIFFRSLSALTITIVLLLDRNLRSEVHRLAKKAKSRCC</sequence>
<keyword evidence="3" id="KW-1185">Reference proteome</keyword>
<name>A0AA39ILW8_9BILA</name>
<evidence type="ECO:0000313" key="2">
    <source>
        <dbReference type="EMBL" id="KAK0426715.1"/>
    </source>
</evidence>
<feature type="transmembrane region" description="Helical" evidence="1">
    <location>
        <begin position="96"/>
        <end position="120"/>
    </location>
</feature>
<feature type="transmembrane region" description="Helical" evidence="1">
    <location>
        <begin position="243"/>
        <end position="263"/>
    </location>
</feature>
<evidence type="ECO:0000256" key="1">
    <source>
        <dbReference type="SAM" id="Phobius"/>
    </source>
</evidence>
<feature type="transmembrane region" description="Helical" evidence="1">
    <location>
        <begin position="55"/>
        <end position="76"/>
    </location>
</feature>
<dbReference type="Proteomes" id="UP001175271">
    <property type="component" value="Unassembled WGS sequence"/>
</dbReference>
<feature type="transmembrane region" description="Helical" evidence="1">
    <location>
        <begin position="210"/>
        <end position="231"/>
    </location>
</feature>
<feature type="transmembrane region" description="Helical" evidence="1">
    <location>
        <begin position="172"/>
        <end position="194"/>
    </location>
</feature>